<keyword evidence="3" id="KW-1185">Reference proteome</keyword>
<proteinExistence type="predicted"/>
<accession>A0A183DF46</accession>
<evidence type="ECO:0000313" key="3">
    <source>
        <dbReference type="Proteomes" id="UP000271098"/>
    </source>
</evidence>
<dbReference type="AlphaFoldDB" id="A0A183DF46"/>
<dbReference type="Proteomes" id="UP000271098">
    <property type="component" value="Unassembled WGS sequence"/>
</dbReference>
<evidence type="ECO:0000313" key="2">
    <source>
        <dbReference type="EMBL" id="VDK58015.1"/>
    </source>
</evidence>
<evidence type="ECO:0000256" key="1">
    <source>
        <dbReference type="SAM" id="MobiDB-lite"/>
    </source>
</evidence>
<name>A0A183DF46_9BILA</name>
<reference evidence="2 3" key="2">
    <citation type="submission" date="2018-11" db="EMBL/GenBank/DDBJ databases">
        <authorList>
            <consortium name="Pathogen Informatics"/>
        </authorList>
    </citation>
    <scope>NUCLEOTIDE SEQUENCE [LARGE SCALE GENOMIC DNA]</scope>
</reference>
<evidence type="ECO:0000313" key="4">
    <source>
        <dbReference type="WBParaSite" id="GPUH_0000734601-mRNA-1"/>
    </source>
</evidence>
<reference evidence="4" key="1">
    <citation type="submission" date="2016-06" db="UniProtKB">
        <authorList>
            <consortium name="WormBaseParasite"/>
        </authorList>
    </citation>
    <scope>IDENTIFICATION</scope>
</reference>
<feature type="region of interest" description="Disordered" evidence="1">
    <location>
        <begin position="94"/>
        <end position="134"/>
    </location>
</feature>
<organism evidence="4">
    <name type="scientific">Gongylonema pulchrum</name>
    <dbReference type="NCBI Taxonomy" id="637853"/>
    <lineage>
        <taxon>Eukaryota</taxon>
        <taxon>Metazoa</taxon>
        <taxon>Ecdysozoa</taxon>
        <taxon>Nematoda</taxon>
        <taxon>Chromadorea</taxon>
        <taxon>Rhabditida</taxon>
        <taxon>Spirurina</taxon>
        <taxon>Spiruromorpha</taxon>
        <taxon>Spiruroidea</taxon>
        <taxon>Gongylonematidae</taxon>
        <taxon>Gongylonema</taxon>
    </lineage>
</organism>
<protein>
    <submittedName>
        <fullName evidence="2 4">Uncharacterized protein</fullName>
    </submittedName>
</protein>
<gene>
    <name evidence="2" type="ORF">GPUH_LOCUS7338</name>
</gene>
<dbReference type="EMBL" id="UYRT01018832">
    <property type="protein sequence ID" value="VDK58015.1"/>
    <property type="molecule type" value="Genomic_DNA"/>
</dbReference>
<sequence length="134" mass="15036">MGSKKFVAYLPRRTGPSPIEIAKELVRSRQKEHAEKVAVAKQQSAETAAAIALSHRLKEACRVQAEFVSSIRVREELLECKKKCADIIAQNEKRLGESGFSQHPEASEYKTQEVTSDDPEKALQQTPFERSEIP</sequence>
<dbReference type="WBParaSite" id="GPUH_0000734601-mRNA-1">
    <property type="protein sequence ID" value="GPUH_0000734601-mRNA-1"/>
    <property type="gene ID" value="GPUH_0000734601"/>
</dbReference>